<keyword evidence="2" id="KW-1185">Reference proteome</keyword>
<dbReference type="PATRIC" id="fig|398512.5.peg.458"/>
<reference evidence="2" key="1">
    <citation type="submission" date="2015-07" db="EMBL/GenBank/DDBJ databases">
        <title>Near-Complete Genome Sequence of the Cellulolytic Bacterium Bacteroides (Pseudobacteroides) cellulosolvens ATCC 35603.</title>
        <authorList>
            <person name="Dassa B."/>
            <person name="Utturkar S.M."/>
            <person name="Klingeman D.M."/>
            <person name="Hurt R.A."/>
            <person name="Keller M."/>
            <person name="Xu J."/>
            <person name="Reddy Y.H.K."/>
            <person name="Borovok I."/>
            <person name="Grinberg I.R."/>
            <person name="Lamed R."/>
            <person name="Zhivin O."/>
            <person name="Bayer E.A."/>
            <person name="Brown S.D."/>
        </authorList>
    </citation>
    <scope>NUCLEOTIDE SEQUENCE [LARGE SCALE GENOMIC DNA]</scope>
    <source>
        <strain evidence="2">DSM 2933</strain>
    </source>
</reference>
<dbReference type="Proteomes" id="UP000036923">
    <property type="component" value="Unassembled WGS sequence"/>
</dbReference>
<dbReference type="NCBIfam" id="NF038048">
    <property type="entry name" value="DIP1984_fam"/>
    <property type="match status" value="1"/>
</dbReference>
<dbReference type="OrthoDB" id="3730241at2"/>
<accession>A0A0L6JH46</accession>
<dbReference type="Pfam" id="PF20935">
    <property type="entry name" value="DUF6847"/>
    <property type="match status" value="1"/>
</dbReference>
<dbReference type="CDD" id="cd12208">
    <property type="entry name" value="DIP1984-like"/>
    <property type="match status" value="1"/>
</dbReference>
<gene>
    <name evidence="1" type="ORF">Bccel_0438</name>
</gene>
<dbReference type="Gene3D" id="6.10.320.10">
    <property type="match status" value="1"/>
</dbReference>
<dbReference type="InterPro" id="IPR047741">
    <property type="entry name" value="DIP1984-like"/>
</dbReference>
<organism evidence="1 2">
    <name type="scientific">Pseudobacteroides cellulosolvens ATCC 35603 = DSM 2933</name>
    <dbReference type="NCBI Taxonomy" id="398512"/>
    <lineage>
        <taxon>Bacteria</taxon>
        <taxon>Bacillati</taxon>
        <taxon>Bacillota</taxon>
        <taxon>Clostridia</taxon>
        <taxon>Eubacteriales</taxon>
        <taxon>Oscillospiraceae</taxon>
        <taxon>Pseudobacteroides</taxon>
    </lineage>
</organism>
<dbReference type="EMBL" id="LGTC01000001">
    <property type="protein sequence ID" value="KNY25181.1"/>
    <property type="molecule type" value="Genomic_DNA"/>
</dbReference>
<proteinExistence type="predicted"/>
<evidence type="ECO:0008006" key="3">
    <source>
        <dbReference type="Google" id="ProtNLM"/>
    </source>
</evidence>
<dbReference type="eggNOG" id="ENOG5032S2G">
    <property type="taxonomic scope" value="Bacteria"/>
</dbReference>
<name>A0A0L6JH46_9FIRM</name>
<dbReference type="STRING" id="398512.Bccel_0438"/>
<evidence type="ECO:0000313" key="2">
    <source>
        <dbReference type="Proteomes" id="UP000036923"/>
    </source>
</evidence>
<dbReference type="AlphaFoldDB" id="A0A0L6JH46"/>
<protein>
    <recommendedName>
        <fullName evidence="3">DIP1984 family protein</fullName>
    </recommendedName>
</protein>
<evidence type="ECO:0000313" key="1">
    <source>
        <dbReference type="EMBL" id="KNY25181.1"/>
    </source>
</evidence>
<sequence>MMLAEALVLRADCQKRMAQLKVRLERCAKVQEGEDAPENAQELFTEFKSVINNLASLVKKINKTNSVTSFNDNKTLADALADRDAIALERDALEELIEYATIKFDRYARSEIKYISKINIADTQKAKDELSKKYRELDFKIQQRNYNVELVD</sequence>
<dbReference type="RefSeq" id="WP_036946420.1">
    <property type="nucleotide sequence ID" value="NZ_KN050763.1"/>
</dbReference>
<comment type="caution">
    <text evidence="1">The sequence shown here is derived from an EMBL/GenBank/DDBJ whole genome shotgun (WGS) entry which is preliminary data.</text>
</comment>